<evidence type="ECO:0000256" key="3">
    <source>
        <dbReference type="ARBA" id="ARBA00023016"/>
    </source>
</evidence>
<evidence type="ECO:0000256" key="4">
    <source>
        <dbReference type="ARBA" id="ARBA00023125"/>
    </source>
</evidence>
<dbReference type="PROSITE" id="PS51032">
    <property type="entry name" value="AP2_ERF"/>
    <property type="match status" value="1"/>
</dbReference>
<gene>
    <name evidence="11" type="ORF">KP509_16G026600</name>
</gene>
<dbReference type="Proteomes" id="UP000825935">
    <property type="component" value="Chromosome 16"/>
</dbReference>
<dbReference type="Gene3D" id="3.30.730.10">
    <property type="entry name" value="AP2/ERF domain"/>
    <property type="match status" value="1"/>
</dbReference>
<evidence type="ECO:0000256" key="2">
    <source>
        <dbReference type="ARBA" id="ARBA00023015"/>
    </source>
</evidence>
<evidence type="ECO:0000259" key="10">
    <source>
        <dbReference type="PROSITE" id="PS51032"/>
    </source>
</evidence>
<evidence type="ECO:0000256" key="8">
    <source>
        <dbReference type="ARBA" id="ARBA00024343"/>
    </source>
</evidence>
<evidence type="ECO:0000256" key="6">
    <source>
        <dbReference type="ARBA" id="ARBA00023163"/>
    </source>
</evidence>
<dbReference type="GO" id="GO:0003677">
    <property type="term" value="F:DNA binding"/>
    <property type="evidence" value="ECO:0007669"/>
    <property type="project" value="UniProtKB-KW"/>
</dbReference>
<dbReference type="SMART" id="SM00380">
    <property type="entry name" value="AP2"/>
    <property type="match status" value="1"/>
</dbReference>
<reference evidence="11" key="1">
    <citation type="submission" date="2021-08" db="EMBL/GenBank/DDBJ databases">
        <title>WGS assembly of Ceratopteris richardii.</title>
        <authorList>
            <person name="Marchant D.B."/>
            <person name="Chen G."/>
            <person name="Jenkins J."/>
            <person name="Shu S."/>
            <person name="Leebens-Mack J."/>
            <person name="Grimwood J."/>
            <person name="Schmutz J."/>
            <person name="Soltis P."/>
            <person name="Soltis D."/>
            <person name="Chen Z.-H."/>
        </authorList>
    </citation>
    <scope>NUCLEOTIDE SEQUENCE</scope>
    <source>
        <strain evidence="11">Whitten #5841</strain>
        <tissue evidence="11">Leaf</tissue>
    </source>
</reference>
<comment type="subcellular location">
    <subcellularLocation>
        <location evidence="1">Nucleus</location>
    </subcellularLocation>
</comment>
<dbReference type="PRINTS" id="PR00367">
    <property type="entry name" value="ETHRSPELEMNT"/>
</dbReference>
<dbReference type="Pfam" id="PF00847">
    <property type="entry name" value="AP2"/>
    <property type="match status" value="1"/>
</dbReference>
<keyword evidence="4" id="KW-0238">DNA-binding</keyword>
<accession>A0A8T2T346</accession>
<dbReference type="PANTHER" id="PTHR31241">
    <property type="entry name" value="DEHYDRATION-RESPONSIVE ELEMENT-BINDING PROTEIN 2C"/>
    <property type="match status" value="1"/>
</dbReference>
<evidence type="ECO:0000256" key="9">
    <source>
        <dbReference type="SAM" id="MobiDB-lite"/>
    </source>
</evidence>
<feature type="domain" description="AP2/ERF" evidence="10">
    <location>
        <begin position="35"/>
        <end position="94"/>
    </location>
</feature>
<evidence type="ECO:0000256" key="5">
    <source>
        <dbReference type="ARBA" id="ARBA00023159"/>
    </source>
</evidence>
<dbReference type="InterPro" id="IPR001471">
    <property type="entry name" value="AP2/ERF_dom"/>
</dbReference>
<feature type="compositionally biased region" description="Basic residues" evidence="9">
    <location>
        <begin position="1"/>
        <end position="10"/>
    </location>
</feature>
<feature type="region of interest" description="Disordered" evidence="9">
    <location>
        <begin position="1"/>
        <end position="34"/>
    </location>
</feature>
<keyword evidence="7" id="KW-0539">Nucleus</keyword>
<dbReference type="GO" id="GO:0003700">
    <property type="term" value="F:DNA-binding transcription factor activity"/>
    <property type="evidence" value="ECO:0007669"/>
    <property type="project" value="InterPro"/>
</dbReference>
<dbReference type="OrthoDB" id="550883at2759"/>
<dbReference type="AlphaFoldDB" id="A0A8T2T346"/>
<comment type="similarity">
    <text evidence="8">Belongs to the AP2/ERF transcription factor family. ERF subfamily.</text>
</comment>
<keyword evidence="3" id="KW-0346">Stress response</keyword>
<dbReference type="GO" id="GO:0005634">
    <property type="term" value="C:nucleus"/>
    <property type="evidence" value="ECO:0007669"/>
    <property type="project" value="UniProtKB-SubCell"/>
</dbReference>
<keyword evidence="6" id="KW-0804">Transcription</keyword>
<keyword evidence="5" id="KW-0010">Activator</keyword>
<evidence type="ECO:0000313" key="11">
    <source>
        <dbReference type="EMBL" id="KAH7387519.1"/>
    </source>
</evidence>
<keyword evidence="12" id="KW-1185">Reference proteome</keyword>
<comment type="caution">
    <text evidence="11">The sequence shown here is derived from an EMBL/GenBank/DDBJ whole genome shotgun (WGS) entry which is preliminary data.</text>
</comment>
<organism evidence="11 12">
    <name type="scientific">Ceratopteris richardii</name>
    <name type="common">Triangle waterfern</name>
    <dbReference type="NCBI Taxonomy" id="49495"/>
    <lineage>
        <taxon>Eukaryota</taxon>
        <taxon>Viridiplantae</taxon>
        <taxon>Streptophyta</taxon>
        <taxon>Embryophyta</taxon>
        <taxon>Tracheophyta</taxon>
        <taxon>Polypodiopsida</taxon>
        <taxon>Polypodiidae</taxon>
        <taxon>Polypodiales</taxon>
        <taxon>Pteridineae</taxon>
        <taxon>Pteridaceae</taxon>
        <taxon>Parkerioideae</taxon>
        <taxon>Ceratopteris</taxon>
    </lineage>
</organism>
<dbReference type="FunFam" id="3.30.730.10:FF:000001">
    <property type="entry name" value="Ethylene-responsive transcription factor 2"/>
    <property type="match status" value="1"/>
</dbReference>
<evidence type="ECO:0000313" key="12">
    <source>
        <dbReference type="Proteomes" id="UP000825935"/>
    </source>
</evidence>
<evidence type="ECO:0000256" key="1">
    <source>
        <dbReference type="ARBA" id="ARBA00004123"/>
    </source>
</evidence>
<dbReference type="CDD" id="cd00018">
    <property type="entry name" value="AP2"/>
    <property type="match status" value="1"/>
</dbReference>
<name>A0A8T2T346_CERRI</name>
<proteinExistence type="inferred from homology"/>
<sequence length="546" mass="59943">MKPSNAKRKGSGSLYGGGRKSSNKGKGGPENAQCRYRGVRQRTWGKWVAEIREPTTGCRLWLGTFVTADEAALAYDEAAKILYGTSCAPFLNMPNHSLQRFACTAEQIRPLQAAESETWSSASIRTVRGKVKSILSKHQLLPRHESHNYEAYDCLVHLKGACSTPGYGEESRNGVENADYDQRDTPALESGSFIRLSDRGGADDLSAHLAFQYQAEHRGMKESLPGFLRASCFAAGTSSLSPCRQPAIHSSPASCNDGARHEPRTSTKYPAQVSNINDSACFIPKSPSRFQAQYFLPMGNTDTGSINPNDADAATGTIAHIQGMGDYTTPRICDKHLLQGNLPYTAGGSSPTPKAQWSVGNSLQKLLNFPEWARLRPFDDTGTQGKKVNFCMPQQSTGLSTSSVHHDRQRDDELSITSEITALDYSRQDDCIHGNADSKCDENNQLKICRDKICHEISDFTDIESMGLAYRTPSVVQDAMDFPSYIHEDLLAIHSSNIIYEERHAGLHLPPHMVTSACSSDDESVDLPCLDTSIHPEEAAVRLFML</sequence>
<keyword evidence="2" id="KW-0805">Transcription regulation</keyword>
<protein>
    <recommendedName>
        <fullName evidence="10">AP2/ERF domain-containing protein</fullName>
    </recommendedName>
</protein>
<dbReference type="SUPFAM" id="SSF54171">
    <property type="entry name" value="DNA-binding domain"/>
    <property type="match status" value="1"/>
</dbReference>
<evidence type="ECO:0000256" key="7">
    <source>
        <dbReference type="ARBA" id="ARBA00023242"/>
    </source>
</evidence>
<dbReference type="InterPro" id="IPR036955">
    <property type="entry name" value="AP2/ERF_dom_sf"/>
</dbReference>
<dbReference type="InterPro" id="IPR016177">
    <property type="entry name" value="DNA-bd_dom_sf"/>
</dbReference>
<dbReference type="EMBL" id="CM035421">
    <property type="protein sequence ID" value="KAH7387519.1"/>
    <property type="molecule type" value="Genomic_DNA"/>
</dbReference>
<dbReference type="PANTHER" id="PTHR31241:SF62">
    <property type="entry name" value="DEHYDRATION-RESPONSIVE ELEMENT-BINDING PROTEIN 2D"/>
    <property type="match status" value="1"/>
</dbReference>